<keyword evidence="2" id="KW-1185">Reference proteome</keyword>
<protein>
    <submittedName>
        <fullName evidence="1">Uncharacterized protein</fullName>
    </submittedName>
</protein>
<sequence length="147" mass="17095">MVAEKMKLKILAAIASDLAGHIDSLFEKISEESRKDYSAQQVIDGYEAVTKVKVPTEKSAHLNRTPRHVVDIHRAVVYIFYVLNCPFYATFGIHEQLRRNKLDEISASLSINRRYIAYYIISGRHHFKFYKDFKELVLQNLEYNGKV</sequence>
<proteinExistence type="predicted"/>
<dbReference type="EMBL" id="SNZV01000003">
    <property type="protein sequence ID" value="TDS14760.1"/>
    <property type="molecule type" value="Genomic_DNA"/>
</dbReference>
<dbReference type="AlphaFoldDB" id="A0A4R7D1Y3"/>
<comment type="caution">
    <text evidence="1">The sequence shown here is derived from an EMBL/GenBank/DDBJ whole genome shotgun (WGS) entry which is preliminary data.</text>
</comment>
<gene>
    <name evidence="1" type="ORF">B0I21_103259</name>
</gene>
<evidence type="ECO:0000313" key="1">
    <source>
        <dbReference type="EMBL" id="TDS14760.1"/>
    </source>
</evidence>
<organism evidence="1 2">
    <name type="scientific">Sphingobacterium paludis</name>
    <dbReference type="NCBI Taxonomy" id="1476465"/>
    <lineage>
        <taxon>Bacteria</taxon>
        <taxon>Pseudomonadati</taxon>
        <taxon>Bacteroidota</taxon>
        <taxon>Sphingobacteriia</taxon>
        <taxon>Sphingobacteriales</taxon>
        <taxon>Sphingobacteriaceae</taxon>
        <taxon>Sphingobacterium</taxon>
    </lineage>
</organism>
<evidence type="ECO:0000313" key="2">
    <source>
        <dbReference type="Proteomes" id="UP000294752"/>
    </source>
</evidence>
<dbReference type="Proteomes" id="UP000294752">
    <property type="component" value="Unassembled WGS sequence"/>
</dbReference>
<name>A0A4R7D1Y3_9SPHI</name>
<reference evidence="1 2" key="1">
    <citation type="submission" date="2019-03" db="EMBL/GenBank/DDBJ databases">
        <title>Genomic Encyclopedia of Type Strains, Phase III (KMG-III): the genomes of soil and plant-associated and newly described type strains.</title>
        <authorList>
            <person name="Whitman W."/>
        </authorList>
    </citation>
    <scope>NUCLEOTIDE SEQUENCE [LARGE SCALE GENOMIC DNA]</scope>
    <source>
        <strain evidence="1 2">CGMCC 1.12801</strain>
    </source>
</reference>
<accession>A0A4R7D1Y3</accession>